<dbReference type="AlphaFoldDB" id="A0A0C9W2W0"/>
<sequence length="164" mass="17211">MPADSTQFAFSNSELDPPFHSVKYRFFSVYLAPVIDAILGAKAVPYAMVLQLDRRVRDQDVAPLIEFDKKGDIGAHIGIGGPGDGHMDIGAGAGGLGGEPILYWCHGLAAAIVVGSIVAKAPESPLAQPALDQVNVAYALFERAAAQYPEPVGGPAKALVRVFP</sequence>
<dbReference type="Proteomes" id="UP000054279">
    <property type="component" value="Unassembled WGS sequence"/>
</dbReference>
<dbReference type="HOGENOM" id="CLU_1620126_0_0_1"/>
<name>A0A0C9W2W0_SPHS4</name>
<reference evidence="1 2" key="1">
    <citation type="submission" date="2014-06" db="EMBL/GenBank/DDBJ databases">
        <title>Evolutionary Origins and Diversification of the Mycorrhizal Mutualists.</title>
        <authorList>
            <consortium name="DOE Joint Genome Institute"/>
            <consortium name="Mycorrhizal Genomics Consortium"/>
            <person name="Kohler A."/>
            <person name="Kuo A."/>
            <person name="Nagy L.G."/>
            <person name="Floudas D."/>
            <person name="Copeland A."/>
            <person name="Barry K.W."/>
            <person name="Cichocki N."/>
            <person name="Veneault-Fourrey C."/>
            <person name="LaButti K."/>
            <person name="Lindquist E.A."/>
            <person name="Lipzen A."/>
            <person name="Lundell T."/>
            <person name="Morin E."/>
            <person name="Murat C."/>
            <person name="Riley R."/>
            <person name="Ohm R."/>
            <person name="Sun H."/>
            <person name="Tunlid A."/>
            <person name="Henrissat B."/>
            <person name="Grigoriev I.V."/>
            <person name="Hibbett D.S."/>
            <person name="Martin F."/>
        </authorList>
    </citation>
    <scope>NUCLEOTIDE SEQUENCE [LARGE SCALE GENOMIC DNA]</scope>
    <source>
        <strain evidence="1 2">SS14</strain>
    </source>
</reference>
<evidence type="ECO:0000313" key="1">
    <source>
        <dbReference type="EMBL" id="KIJ45990.1"/>
    </source>
</evidence>
<keyword evidence="2" id="KW-1185">Reference proteome</keyword>
<protein>
    <submittedName>
        <fullName evidence="1">Uncharacterized protein</fullName>
    </submittedName>
</protein>
<dbReference type="EMBL" id="KN837109">
    <property type="protein sequence ID" value="KIJ45990.1"/>
    <property type="molecule type" value="Genomic_DNA"/>
</dbReference>
<organism evidence="1 2">
    <name type="scientific">Sphaerobolus stellatus (strain SS14)</name>
    <dbReference type="NCBI Taxonomy" id="990650"/>
    <lineage>
        <taxon>Eukaryota</taxon>
        <taxon>Fungi</taxon>
        <taxon>Dikarya</taxon>
        <taxon>Basidiomycota</taxon>
        <taxon>Agaricomycotina</taxon>
        <taxon>Agaricomycetes</taxon>
        <taxon>Phallomycetidae</taxon>
        <taxon>Geastrales</taxon>
        <taxon>Sphaerobolaceae</taxon>
        <taxon>Sphaerobolus</taxon>
    </lineage>
</organism>
<evidence type="ECO:0000313" key="2">
    <source>
        <dbReference type="Proteomes" id="UP000054279"/>
    </source>
</evidence>
<gene>
    <name evidence="1" type="ORF">M422DRAFT_46318</name>
</gene>
<proteinExistence type="predicted"/>
<accession>A0A0C9W2W0</accession>